<dbReference type="PANTHER" id="PTHR38731:SF1">
    <property type="entry name" value="FECR PROTEIN DOMAIN-CONTAINING PROTEIN"/>
    <property type="match status" value="1"/>
</dbReference>
<accession>A0A512NAD0</accession>
<dbReference type="AlphaFoldDB" id="A0A512NAD0"/>
<evidence type="ECO:0000259" key="3">
    <source>
        <dbReference type="Pfam" id="PF04773"/>
    </source>
</evidence>
<organism evidence="4 5">
    <name type="scientific">Reyranella soli</name>
    <dbReference type="NCBI Taxonomy" id="1230389"/>
    <lineage>
        <taxon>Bacteria</taxon>
        <taxon>Pseudomonadati</taxon>
        <taxon>Pseudomonadota</taxon>
        <taxon>Alphaproteobacteria</taxon>
        <taxon>Hyphomicrobiales</taxon>
        <taxon>Reyranellaceae</taxon>
        <taxon>Reyranella</taxon>
    </lineage>
</organism>
<feature type="compositionally biased region" description="Pro residues" evidence="1">
    <location>
        <begin position="282"/>
        <end position="304"/>
    </location>
</feature>
<dbReference type="EMBL" id="BKAJ01000049">
    <property type="protein sequence ID" value="GEP55936.1"/>
    <property type="molecule type" value="Genomic_DNA"/>
</dbReference>
<feature type="chain" id="PRO_5022110496" description="FecR protein domain-containing protein" evidence="2">
    <location>
        <begin position="24"/>
        <end position="356"/>
    </location>
</feature>
<protein>
    <recommendedName>
        <fullName evidence="3">FecR protein domain-containing protein</fullName>
    </recommendedName>
</protein>
<evidence type="ECO:0000313" key="5">
    <source>
        <dbReference type="Proteomes" id="UP000321058"/>
    </source>
</evidence>
<dbReference type="InterPro" id="IPR006860">
    <property type="entry name" value="FecR"/>
</dbReference>
<gene>
    <name evidence="4" type="ORF">RSO01_31020</name>
</gene>
<dbReference type="PANTHER" id="PTHR38731">
    <property type="entry name" value="LIPL45-RELATED LIPOPROTEIN-RELATED"/>
    <property type="match status" value="1"/>
</dbReference>
<keyword evidence="5" id="KW-1185">Reference proteome</keyword>
<evidence type="ECO:0000256" key="2">
    <source>
        <dbReference type="SAM" id="SignalP"/>
    </source>
</evidence>
<dbReference type="Pfam" id="PF04773">
    <property type="entry name" value="FecR"/>
    <property type="match status" value="1"/>
</dbReference>
<reference evidence="4 5" key="1">
    <citation type="submission" date="2019-07" db="EMBL/GenBank/DDBJ databases">
        <title>Whole genome shotgun sequence of Reyranella soli NBRC 108950.</title>
        <authorList>
            <person name="Hosoyama A."/>
            <person name="Uohara A."/>
            <person name="Ohji S."/>
            <person name="Ichikawa N."/>
        </authorList>
    </citation>
    <scope>NUCLEOTIDE SEQUENCE [LARGE SCALE GENOMIC DNA]</scope>
    <source>
        <strain evidence="4 5">NBRC 108950</strain>
    </source>
</reference>
<evidence type="ECO:0000256" key="1">
    <source>
        <dbReference type="SAM" id="MobiDB-lite"/>
    </source>
</evidence>
<keyword evidence="2" id="KW-0732">Signal</keyword>
<feature type="domain" description="FecR protein" evidence="3">
    <location>
        <begin position="48"/>
        <end position="147"/>
    </location>
</feature>
<sequence length="356" mass="35432">MKRAAYFATAMALTAILAGPAWARIGVTSVTDGTTSAVQGTDLQAGQHITTGPDGRAHLLFIDGSAVTVGPNSALRIDSYSYDPASKTGAMTLEVQKGIIRFVGGAISKKADVQIRTPSSIVGIRGGIAAVSVSESGATSADFLHGSAMRVTAGGLTQTATRSGSQVNVPTGRQPALPTVLASGQLANVRALDRAPANAPLTNRATGAAVDTAIGKAGLGSLGPTLPRQPSAAVGNMALSTPAQQARHDAQSSQIRLIRQQSVTSPVAAPQVLASAPAIRQSPPPAAPVPAGPVAGPPRPPTPPVRGGTTVSGATFSMSSGTLTLSGTNTYSGSGTISGTGTLTKSGTDTVTFVGK</sequence>
<feature type="signal peptide" evidence="2">
    <location>
        <begin position="1"/>
        <end position="23"/>
    </location>
</feature>
<name>A0A512NAD0_9HYPH</name>
<comment type="caution">
    <text evidence="4">The sequence shown here is derived from an EMBL/GenBank/DDBJ whole genome shotgun (WGS) entry which is preliminary data.</text>
</comment>
<dbReference type="Proteomes" id="UP000321058">
    <property type="component" value="Unassembled WGS sequence"/>
</dbReference>
<feature type="region of interest" description="Disordered" evidence="1">
    <location>
        <begin position="279"/>
        <end position="308"/>
    </location>
</feature>
<evidence type="ECO:0000313" key="4">
    <source>
        <dbReference type="EMBL" id="GEP55936.1"/>
    </source>
</evidence>
<proteinExistence type="predicted"/>